<organism evidence="1 2">
    <name type="scientific">Dimorphilus gyrociliatus</name>
    <dbReference type="NCBI Taxonomy" id="2664684"/>
    <lineage>
        <taxon>Eukaryota</taxon>
        <taxon>Metazoa</taxon>
        <taxon>Spiralia</taxon>
        <taxon>Lophotrochozoa</taxon>
        <taxon>Annelida</taxon>
        <taxon>Polychaeta</taxon>
        <taxon>Polychaeta incertae sedis</taxon>
        <taxon>Dinophilidae</taxon>
        <taxon>Dimorphilus</taxon>
    </lineage>
</organism>
<name>A0A7I8VL50_9ANNE</name>
<sequence length="140" mass="16213">MKENGEQISIPADLTHVRNKLDATRTSLTPKAHRTLAGRINTTSVQVPAAHQSLPLNAQRRLLIYKLKRREENDNEITEAIKDCVCESGMKSSRVHSAAEWFDKRPKIIEQTKENDFQRKQIDQQTQPHIRFEPKLEQFV</sequence>
<dbReference type="AlphaFoldDB" id="A0A7I8VL50"/>
<protein>
    <submittedName>
        <fullName evidence="1">DgyrCDS5808</fullName>
    </submittedName>
</protein>
<accession>A0A7I8VL50</accession>
<gene>
    <name evidence="1" type="ORF">DGYR_LOCUS5548</name>
</gene>
<reference evidence="1 2" key="1">
    <citation type="submission" date="2020-08" db="EMBL/GenBank/DDBJ databases">
        <authorList>
            <person name="Hejnol A."/>
        </authorList>
    </citation>
    <scope>NUCLEOTIDE SEQUENCE [LARGE SCALE GENOMIC DNA]</scope>
</reference>
<comment type="caution">
    <text evidence="1">The sequence shown here is derived from an EMBL/GenBank/DDBJ whole genome shotgun (WGS) entry which is preliminary data.</text>
</comment>
<evidence type="ECO:0000313" key="2">
    <source>
        <dbReference type="Proteomes" id="UP000549394"/>
    </source>
</evidence>
<evidence type="ECO:0000313" key="1">
    <source>
        <dbReference type="EMBL" id="CAD5116971.1"/>
    </source>
</evidence>
<dbReference type="EMBL" id="CAJFCJ010000007">
    <property type="protein sequence ID" value="CAD5116971.1"/>
    <property type="molecule type" value="Genomic_DNA"/>
</dbReference>
<keyword evidence="2" id="KW-1185">Reference proteome</keyword>
<proteinExistence type="predicted"/>
<dbReference type="Proteomes" id="UP000549394">
    <property type="component" value="Unassembled WGS sequence"/>
</dbReference>